<feature type="region of interest" description="Disordered" evidence="1">
    <location>
        <begin position="85"/>
        <end position="127"/>
    </location>
</feature>
<protein>
    <submittedName>
        <fullName evidence="2">Uncharacterized protein</fullName>
    </submittedName>
</protein>
<dbReference type="AlphaFoldDB" id="A0A6I6E8J0"/>
<dbReference type="RefSeq" id="WP_153975072.1">
    <property type="nucleotide sequence ID" value="NZ_CP039268.1"/>
</dbReference>
<dbReference type="Proteomes" id="UP000426424">
    <property type="component" value="Chromosome"/>
</dbReference>
<proteinExistence type="predicted"/>
<gene>
    <name evidence="2" type="ORF">E6P07_07720</name>
</gene>
<dbReference type="EMBL" id="CP039268">
    <property type="protein sequence ID" value="QGU32878.1"/>
    <property type="molecule type" value="Genomic_DNA"/>
</dbReference>
<feature type="compositionally biased region" description="Basic and acidic residues" evidence="1">
    <location>
        <begin position="117"/>
        <end position="126"/>
    </location>
</feature>
<feature type="compositionally biased region" description="Low complexity" evidence="1">
    <location>
        <begin position="93"/>
        <end position="102"/>
    </location>
</feature>
<dbReference type="OrthoDB" id="5738845at2"/>
<evidence type="ECO:0000313" key="2">
    <source>
        <dbReference type="EMBL" id="QGU32878.1"/>
    </source>
</evidence>
<dbReference type="KEGG" id="ttp:E6P07_07720"/>
<keyword evidence="3" id="KW-1185">Reference proteome</keyword>
<organism evidence="2 3">
    <name type="scientific">Thermochromatium tepidum ATCC 43061</name>
    <dbReference type="NCBI Taxonomy" id="316276"/>
    <lineage>
        <taxon>Bacteria</taxon>
        <taxon>Pseudomonadati</taxon>
        <taxon>Pseudomonadota</taxon>
        <taxon>Gammaproteobacteria</taxon>
        <taxon>Chromatiales</taxon>
        <taxon>Chromatiaceae</taxon>
        <taxon>Thermochromatium</taxon>
    </lineage>
</organism>
<sequence>MMMVKQDWIRRRHVAFAGVLGLVVCGQGCAEDLPRPPDTAPPPGPPRAAIDACLYKAASATCYFEDGLHAITGTCQERGRDWVCVPDRPPPGGRSSPSEPGGTAFSSDTPPPSALGKSERPPRPPHEAFVACLGLTSGSACLIQTPRGEVAGRCATDPQGLVCIPSNPPPPLGGKGLHSPH</sequence>
<name>A0A6I6E8J0_THETI</name>
<evidence type="ECO:0000313" key="3">
    <source>
        <dbReference type="Proteomes" id="UP000426424"/>
    </source>
</evidence>
<accession>A0A6I6E8J0</accession>
<reference evidence="2 3" key="1">
    <citation type="submission" date="2019-12" db="EMBL/GenBank/DDBJ databases">
        <title>The complete genome of the thermophilic, anoxygenic phototrophic gammaproteobacterium Thermochromatium tepidum.</title>
        <authorList>
            <person name="Sattley W.M."/>
            <person name="Swingley W.D."/>
            <person name="Burchell B.M."/>
            <person name="Gurbani S.A."/>
            <person name="Kujawa C.M."/>
            <person name="Nuccio D.A."/>
            <person name="Schladweiler J."/>
            <person name="Shaffer K.N."/>
            <person name="Stokes L.M."/>
            <person name="Touchman J.W."/>
            <person name="Blankenship R.E."/>
            <person name="Madigan M.T."/>
        </authorList>
    </citation>
    <scope>NUCLEOTIDE SEQUENCE [LARGE SCALE GENOMIC DNA]</scope>
    <source>
        <strain evidence="2 3">ATCC 43061</strain>
    </source>
</reference>
<evidence type="ECO:0000256" key="1">
    <source>
        <dbReference type="SAM" id="MobiDB-lite"/>
    </source>
</evidence>